<name>A0A9D3WR16_9SAUR</name>
<feature type="region of interest" description="Disordered" evidence="1">
    <location>
        <begin position="41"/>
        <end position="60"/>
    </location>
</feature>
<gene>
    <name evidence="2" type="ORF">KIL84_015573</name>
</gene>
<reference evidence="2" key="1">
    <citation type="submission" date="2021-09" db="EMBL/GenBank/DDBJ databases">
        <title>The genome of Mauremys mutica provides insights into the evolution of semi-aquatic lifestyle.</title>
        <authorList>
            <person name="Gong S."/>
            <person name="Gao Y."/>
        </authorList>
    </citation>
    <scope>NUCLEOTIDE SEQUENCE</scope>
    <source>
        <strain evidence="2">MM-2020</strain>
        <tissue evidence="2">Muscle</tissue>
    </source>
</reference>
<dbReference type="AlphaFoldDB" id="A0A9D3WR16"/>
<protein>
    <submittedName>
        <fullName evidence="2">Uncharacterized protein</fullName>
    </submittedName>
</protein>
<dbReference type="Proteomes" id="UP000827986">
    <property type="component" value="Unassembled WGS sequence"/>
</dbReference>
<accession>A0A9D3WR16</accession>
<proteinExistence type="predicted"/>
<dbReference type="EMBL" id="JAHDVG010000487">
    <property type="protein sequence ID" value="KAH1166401.1"/>
    <property type="molecule type" value="Genomic_DNA"/>
</dbReference>
<evidence type="ECO:0000313" key="3">
    <source>
        <dbReference type="Proteomes" id="UP000827986"/>
    </source>
</evidence>
<evidence type="ECO:0000256" key="1">
    <source>
        <dbReference type="SAM" id="MobiDB-lite"/>
    </source>
</evidence>
<keyword evidence="3" id="KW-1185">Reference proteome</keyword>
<evidence type="ECO:0000313" key="2">
    <source>
        <dbReference type="EMBL" id="KAH1166401.1"/>
    </source>
</evidence>
<feature type="region of interest" description="Disordered" evidence="1">
    <location>
        <begin position="70"/>
        <end position="99"/>
    </location>
</feature>
<sequence length="99" mass="10339">GISPLWAIPLQCCASARSRGYKDVPSLREGKSKRETIQAAGIALSADKGPHEGSSSYLSLPNVKGQVLGKQAGKDSCERVTPAENSLMTQPAQRAGLGC</sequence>
<feature type="compositionally biased region" description="Polar residues" evidence="1">
    <location>
        <begin position="83"/>
        <end position="92"/>
    </location>
</feature>
<comment type="caution">
    <text evidence="2">The sequence shown here is derived from an EMBL/GenBank/DDBJ whole genome shotgun (WGS) entry which is preliminary data.</text>
</comment>
<organism evidence="2 3">
    <name type="scientific">Mauremys mutica</name>
    <name type="common">yellowpond turtle</name>
    <dbReference type="NCBI Taxonomy" id="74926"/>
    <lineage>
        <taxon>Eukaryota</taxon>
        <taxon>Metazoa</taxon>
        <taxon>Chordata</taxon>
        <taxon>Craniata</taxon>
        <taxon>Vertebrata</taxon>
        <taxon>Euteleostomi</taxon>
        <taxon>Archelosauria</taxon>
        <taxon>Testudinata</taxon>
        <taxon>Testudines</taxon>
        <taxon>Cryptodira</taxon>
        <taxon>Durocryptodira</taxon>
        <taxon>Testudinoidea</taxon>
        <taxon>Geoemydidae</taxon>
        <taxon>Geoemydinae</taxon>
        <taxon>Mauremys</taxon>
    </lineage>
</organism>
<feature type="non-terminal residue" evidence="2">
    <location>
        <position position="1"/>
    </location>
</feature>